<reference evidence="1 4" key="2">
    <citation type="submission" date="2020-07" db="EMBL/GenBank/DDBJ databases">
        <title>Sequencing the genomes of 1000 actinobacteria strains.</title>
        <authorList>
            <person name="Klenk H.-P."/>
        </authorList>
    </citation>
    <scope>NUCLEOTIDE SEQUENCE [LARGE SCALE GENOMIC DNA]</scope>
    <source>
        <strain evidence="1 4">DSM 45117</strain>
    </source>
</reference>
<dbReference type="RefSeq" id="WP_092889370.1">
    <property type="nucleotide sequence ID" value="NZ_FOOI01000022.1"/>
</dbReference>
<keyword evidence="4" id="KW-1185">Reference proteome</keyword>
<dbReference type="EMBL" id="JACBZA010000001">
    <property type="protein sequence ID" value="NYH81235.1"/>
    <property type="molecule type" value="Genomic_DNA"/>
</dbReference>
<name>A0A1I3B4B6_9ACTN</name>
<evidence type="ECO:0000313" key="4">
    <source>
        <dbReference type="Proteomes" id="UP000533017"/>
    </source>
</evidence>
<organism evidence="2 3">
    <name type="scientific">Actinopolymorpha cephalotaxi</name>
    <dbReference type="NCBI Taxonomy" id="504797"/>
    <lineage>
        <taxon>Bacteria</taxon>
        <taxon>Bacillati</taxon>
        <taxon>Actinomycetota</taxon>
        <taxon>Actinomycetes</taxon>
        <taxon>Propionibacteriales</taxon>
        <taxon>Actinopolymorphaceae</taxon>
        <taxon>Actinopolymorpha</taxon>
    </lineage>
</organism>
<dbReference type="OrthoDB" id="9759709at2"/>
<accession>A0A1I3B4B6</accession>
<evidence type="ECO:0000313" key="2">
    <source>
        <dbReference type="EMBL" id="SFH57062.1"/>
    </source>
</evidence>
<dbReference type="EMBL" id="FOOI01000022">
    <property type="protein sequence ID" value="SFH57062.1"/>
    <property type="molecule type" value="Genomic_DNA"/>
</dbReference>
<evidence type="ECO:0000313" key="1">
    <source>
        <dbReference type="EMBL" id="NYH81235.1"/>
    </source>
</evidence>
<proteinExistence type="predicted"/>
<evidence type="ECO:0000313" key="3">
    <source>
        <dbReference type="Proteomes" id="UP000199052"/>
    </source>
</evidence>
<dbReference type="AlphaFoldDB" id="A0A1I3B4B6"/>
<dbReference type="Proteomes" id="UP000533017">
    <property type="component" value="Unassembled WGS sequence"/>
</dbReference>
<sequence>MGDDEAKARDALAAGRADEAIAYALLDVNSTLHDLWWATAKRNIQTNTWMRTIAQQEGRAVTLIRRTGARPDMWRGEWHAGSTGGMKAYEAANKDAVLRWAADLPAGVRLILEPDSNEWVPWEDMDVEAYVTRDPEDREQRGT</sequence>
<dbReference type="STRING" id="504797.SAMN05421678_12222"/>
<reference evidence="2 3" key="1">
    <citation type="submission" date="2016-10" db="EMBL/GenBank/DDBJ databases">
        <authorList>
            <person name="de Groot N.N."/>
        </authorList>
    </citation>
    <scope>NUCLEOTIDE SEQUENCE [LARGE SCALE GENOMIC DNA]</scope>
    <source>
        <strain evidence="2 3">CPCC 202808</strain>
    </source>
</reference>
<dbReference type="Proteomes" id="UP000199052">
    <property type="component" value="Unassembled WGS sequence"/>
</dbReference>
<gene>
    <name evidence="1" type="ORF">FHR37_000086</name>
    <name evidence="2" type="ORF">SAMN05421678_12222</name>
</gene>
<protein>
    <submittedName>
        <fullName evidence="2">Uncharacterized protein</fullName>
    </submittedName>
</protein>